<feature type="non-terminal residue" evidence="2">
    <location>
        <position position="1"/>
    </location>
</feature>
<comment type="caution">
    <text evidence="2">The sequence shown here is derived from an EMBL/GenBank/DDBJ whole genome shotgun (WGS) entry which is preliminary data.</text>
</comment>
<evidence type="ECO:0000313" key="2">
    <source>
        <dbReference type="EMBL" id="GMR45793.1"/>
    </source>
</evidence>
<keyword evidence="1" id="KW-0812">Transmembrane</keyword>
<gene>
    <name evidence="2" type="ORF">PMAYCL1PPCAC_15988</name>
</gene>
<reference evidence="3" key="1">
    <citation type="submission" date="2022-10" db="EMBL/GenBank/DDBJ databases">
        <title>Genome assembly of Pristionchus species.</title>
        <authorList>
            <person name="Yoshida K."/>
            <person name="Sommer R.J."/>
        </authorList>
    </citation>
    <scope>NUCLEOTIDE SEQUENCE [LARGE SCALE GENOMIC DNA]</scope>
    <source>
        <strain evidence="3">RS5460</strain>
    </source>
</reference>
<dbReference type="EMBL" id="BTRK01000004">
    <property type="protein sequence ID" value="GMR45793.1"/>
    <property type="molecule type" value="Genomic_DNA"/>
</dbReference>
<dbReference type="Proteomes" id="UP001328107">
    <property type="component" value="Unassembled WGS sequence"/>
</dbReference>
<name>A0AAN5HYQ6_9BILA</name>
<keyword evidence="1" id="KW-1133">Transmembrane helix</keyword>
<keyword evidence="3" id="KW-1185">Reference proteome</keyword>
<sequence>LIYKLRGIHAPRTINDRVNGFNRAKSLSFLTITASVLGLGALVLSPFHFWLKLLDESENPDEAKKESRMVPETVDEAILQQSRGSRPTFLISTDDAFRDNRDPFALHSPINNKLV</sequence>
<dbReference type="AlphaFoldDB" id="A0AAN5HYQ6"/>
<organism evidence="2 3">
    <name type="scientific">Pristionchus mayeri</name>
    <dbReference type="NCBI Taxonomy" id="1317129"/>
    <lineage>
        <taxon>Eukaryota</taxon>
        <taxon>Metazoa</taxon>
        <taxon>Ecdysozoa</taxon>
        <taxon>Nematoda</taxon>
        <taxon>Chromadorea</taxon>
        <taxon>Rhabditida</taxon>
        <taxon>Rhabditina</taxon>
        <taxon>Diplogasteromorpha</taxon>
        <taxon>Diplogasteroidea</taxon>
        <taxon>Neodiplogasteridae</taxon>
        <taxon>Pristionchus</taxon>
    </lineage>
</organism>
<evidence type="ECO:0000256" key="1">
    <source>
        <dbReference type="SAM" id="Phobius"/>
    </source>
</evidence>
<keyword evidence="1" id="KW-0472">Membrane</keyword>
<feature type="transmembrane region" description="Helical" evidence="1">
    <location>
        <begin position="27"/>
        <end position="51"/>
    </location>
</feature>
<protein>
    <submittedName>
        <fullName evidence="2">Uncharacterized protein</fullName>
    </submittedName>
</protein>
<evidence type="ECO:0000313" key="3">
    <source>
        <dbReference type="Proteomes" id="UP001328107"/>
    </source>
</evidence>
<proteinExistence type="predicted"/>
<accession>A0AAN5HYQ6</accession>
<feature type="non-terminal residue" evidence="2">
    <location>
        <position position="115"/>
    </location>
</feature>